<evidence type="ECO:0000313" key="11">
    <source>
        <dbReference type="Proteomes" id="UP001149090"/>
    </source>
</evidence>
<proteinExistence type="inferred from homology"/>
<dbReference type="Gene3D" id="3.40.50.410">
    <property type="entry name" value="von Willebrand factor, type A domain"/>
    <property type="match status" value="1"/>
</dbReference>
<dbReference type="GO" id="GO:0008270">
    <property type="term" value="F:zinc ion binding"/>
    <property type="evidence" value="ECO:0007669"/>
    <property type="project" value="InterPro"/>
</dbReference>
<dbReference type="InterPro" id="IPR036180">
    <property type="entry name" value="Gelsolin-like_dom_sf"/>
</dbReference>
<dbReference type="InterPro" id="IPR036175">
    <property type="entry name" value="Sec23/24_helical_dom_sf"/>
</dbReference>
<keyword evidence="3" id="KW-0653">Protein transport</keyword>
<dbReference type="InterPro" id="IPR029006">
    <property type="entry name" value="ADF-H/Gelsolin-like_dom_sf"/>
</dbReference>
<dbReference type="InterPro" id="IPR006895">
    <property type="entry name" value="Znf_Sec23_Sec24"/>
</dbReference>
<dbReference type="GO" id="GO:0070971">
    <property type="term" value="C:endoplasmic reticulum exit site"/>
    <property type="evidence" value="ECO:0007669"/>
    <property type="project" value="TreeGrafter"/>
</dbReference>
<dbReference type="SUPFAM" id="SSF53300">
    <property type="entry name" value="vWA-like"/>
    <property type="match status" value="1"/>
</dbReference>
<evidence type="ECO:0000259" key="9">
    <source>
        <dbReference type="Pfam" id="PF08033"/>
    </source>
</evidence>
<dbReference type="InterPro" id="IPR012990">
    <property type="entry name" value="Beta-sandwich_Sec23_24"/>
</dbReference>
<dbReference type="Pfam" id="PF00626">
    <property type="entry name" value="Gelsolin"/>
    <property type="match status" value="1"/>
</dbReference>
<dbReference type="GO" id="GO:0030127">
    <property type="term" value="C:COPII vesicle coat"/>
    <property type="evidence" value="ECO:0007669"/>
    <property type="project" value="InterPro"/>
</dbReference>
<dbReference type="AlphaFoldDB" id="A0A9Q0RH52"/>
<keyword evidence="11" id="KW-1185">Reference proteome</keyword>
<evidence type="ECO:0000256" key="4">
    <source>
        <dbReference type="SAM" id="MobiDB-lite"/>
    </source>
</evidence>
<feature type="domain" description="Sec23/Sec24 beta-sandwich" evidence="9">
    <location>
        <begin position="405"/>
        <end position="487"/>
    </location>
</feature>
<comment type="similarity">
    <text evidence="1">Belongs to the SEC23/SEC24 family. SEC24 subfamily.</text>
</comment>
<feature type="domain" description="Sec23/Sec24 trunk" evidence="7">
    <location>
        <begin position="163"/>
        <end position="399"/>
    </location>
</feature>
<evidence type="ECO:0000313" key="10">
    <source>
        <dbReference type="EMBL" id="KAJ5078404.1"/>
    </source>
</evidence>
<dbReference type="SUPFAM" id="SSF81995">
    <property type="entry name" value="beta-sandwich domain of Sec23/24"/>
    <property type="match status" value="1"/>
</dbReference>
<dbReference type="SUPFAM" id="SSF82754">
    <property type="entry name" value="C-terminal, gelsolin-like domain of Sec23/24"/>
    <property type="match status" value="1"/>
</dbReference>
<dbReference type="Gene3D" id="3.40.20.10">
    <property type="entry name" value="Severin"/>
    <property type="match status" value="1"/>
</dbReference>
<dbReference type="PANTHER" id="PTHR13803">
    <property type="entry name" value="SEC24-RELATED PROTEIN"/>
    <property type="match status" value="1"/>
</dbReference>
<evidence type="ECO:0000259" key="6">
    <source>
        <dbReference type="Pfam" id="PF04810"/>
    </source>
</evidence>
<dbReference type="Gene3D" id="2.30.30.380">
    <property type="entry name" value="Zn-finger domain of Sec23/24"/>
    <property type="match status" value="1"/>
</dbReference>
<accession>A0A9Q0RH52</accession>
<dbReference type="GO" id="GO:0090110">
    <property type="term" value="P:COPII-coated vesicle cargo loading"/>
    <property type="evidence" value="ECO:0007669"/>
    <property type="project" value="TreeGrafter"/>
</dbReference>
<dbReference type="Pfam" id="PF08033">
    <property type="entry name" value="Sec23_BS"/>
    <property type="match status" value="1"/>
</dbReference>
<dbReference type="Pfam" id="PF04815">
    <property type="entry name" value="Sec23_helical"/>
    <property type="match status" value="1"/>
</dbReference>
<dbReference type="GO" id="GO:0000149">
    <property type="term" value="F:SNARE binding"/>
    <property type="evidence" value="ECO:0007669"/>
    <property type="project" value="TreeGrafter"/>
</dbReference>
<feature type="domain" description="Gelsolin-like" evidence="5">
    <location>
        <begin position="636"/>
        <end position="672"/>
    </location>
</feature>
<evidence type="ECO:0000259" key="5">
    <source>
        <dbReference type="Pfam" id="PF00626"/>
    </source>
</evidence>
<organism evidence="10 11">
    <name type="scientific">Anaeramoeba ignava</name>
    <name type="common">Anaerobic marine amoeba</name>
    <dbReference type="NCBI Taxonomy" id="1746090"/>
    <lineage>
        <taxon>Eukaryota</taxon>
        <taxon>Metamonada</taxon>
        <taxon>Anaeramoebidae</taxon>
        <taxon>Anaeramoeba</taxon>
    </lineage>
</organism>
<gene>
    <name evidence="10" type="ORF">M0811_05192</name>
</gene>
<dbReference type="InterPro" id="IPR006896">
    <property type="entry name" value="Sec23/24_trunk_dom"/>
</dbReference>
<dbReference type="InterPro" id="IPR036465">
    <property type="entry name" value="vWFA_dom_sf"/>
</dbReference>
<keyword evidence="2" id="KW-0813">Transport</keyword>
<dbReference type="Pfam" id="PF04810">
    <property type="entry name" value="zf-Sec23_Sec24"/>
    <property type="match status" value="1"/>
</dbReference>
<dbReference type="OMA" id="QPPPFQM"/>
<evidence type="ECO:0000256" key="1">
    <source>
        <dbReference type="ARBA" id="ARBA00008334"/>
    </source>
</evidence>
<feature type="region of interest" description="Disordered" evidence="4">
    <location>
        <begin position="1"/>
        <end position="24"/>
    </location>
</feature>
<dbReference type="InterPro" id="IPR050550">
    <property type="entry name" value="SEC23_SEC24_subfamily"/>
</dbReference>
<dbReference type="InterPro" id="IPR036174">
    <property type="entry name" value="Znf_Sec23_Sec24_sf"/>
</dbReference>
<dbReference type="Proteomes" id="UP001149090">
    <property type="component" value="Unassembled WGS sequence"/>
</dbReference>
<evidence type="ECO:0000256" key="3">
    <source>
        <dbReference type="ARBA" id="ARBA00022927"/>
    </source>
</evidence>
<dbReference type="GO" id="GO:0006886">
    <property type="term" value="P:intracellular protein transport"/>
    <property type="evidence" value="ECO:0007669"/>
    <property type="project" value="InterPro"/>
</dbReference>
<evidence type="ECO:0000256" key="2">
    <source>
        <dbReference type="ARBA" id="ARBA00022448"/>
    </source>
</evidence>
<protein>
    <submittedName>
        <fullName evidence="10">Sec24-related protein</fullName>
    </submittedName>
</protein>
<reference evidence="10" key="1">
    <citation type="submission" date="2022-10" db="EMBL/GenBank/DDBJ databases">
        <title>Novel sulphate-reducing endosymbionts in the free-living metamonad Anaeramoeba.</title>
        <authorList>
            <person name="Jerlstrom-Hultqvist J."/>
            <person name="Cepicka I."/>
            <person name="Gallot-Lavallee L."/>
            <person name="Salas-Leiva D."/>
            <person name="Curtis B.A."/>
            <person name="Zahonova K."/>
            <person name="Pipaliya S."/>
            <person name="Dacks J."/>
            <person name="Roger A.J."/>
        </authorList>
    </citation>
    <scope>NUCLEOTIDE SEQUENCE</scope>
    <source>
        <strain evidence="10">BMAN</strain>
    </source>
</reference>
<dbReference type="Pfam" id="PF04811">
    <property type="entry name" value="Sec23_trunk"/>
    <property type="match status" value="1"/>
</dbReference>
<evidence type="ECO:0000259" key="7">
    <source>
        <dbReference type="Pfam" id="PF04811"/>
    </source>
</evidence>
<dbReference type="InterPro" id="IPR006900">
    <property type="entry name" value="Sec23/24_helical_dom"/>
</dbReference>
<evidence type="ECO:0000259" key="8">
    <source>
        <dbReference type="Pfam" id="PF04815"/>
    </source>
</evidence>
<feature type="domain" description="Zinc finger Sec23/Sec24-type" evidence="6">
    <location>
        <begin position="84"/>
        <end position="122"/>
    </location>
</feature>
<dbReference type="SUPFAM" id="SSF82919">
    <property type="entry name" value="Zn-finger domain of Sec23/24"/>
    <property type="match status" value="1"/>
</dbReference>
<feature type="compositionally biased region" description="Low complexity" evidence="4">
    <location>
        <begin position="1"/>
        <end position="20"/>
    </location>
</feature>
<dbReference type="Gene3D" id="2.60.40.1670">
    <property type="entry name" value="beta-sandwich domain of Sec23/24"/>
    <property type="match status" value="1"/>
</dbReference>
<dbReference type="InterPro" id="IPR007123">
    <property type="entry name" value="Gelsolin-like_dom"/>
</dbReference>
<dbReference type="SUPFAM" id="SSF81811">
    <property type="entry name" value="Helical domain of Sec23/24"/>
    <property type="match status" value="1"/>
</dbReference>
<dbReference type="OrthoDB" id="49016at2759"/>
<dbReference type="Gene3D" id="1.20.120.730">
    <property type="entry name" value="Sec23/Sec24 helical domain"/>
    <property type="match status" value="1"/>
</dbReference>
<feature type="domain" description="Sec23/Sec24 helical" evidence="8">
    <location>
        <begin position="503"/>
        <end position="600"/>
    </location>
</feature>
<dbReference type="EMBL" id="JAPDFW010000054">
    <property type="protein sequence ID" value="KAJ5078404.1"/>
    <property type="molecule type" value="Genomic_DNA"/>
</dbReference>
<comment type="caution">
    <text evidence="10">The sequence shown here is derived from an EMBL/GenBank/DDBJ whole genome shotgun (WGS) entry which is preliminary data.</text>
</comment>
<sequence>MNPNVNQNKTNNENEQNSQTENEKQIVSCDEEYLSVTTNFMKRIEQDKLTENVPFGFVVTPLAELKKGSKLPKVPVVHLKNALIPRCKQCHSYVNQYTKFFNRGNSWQCNMCKTTNITHHNYFSELNQQGKRKDFDERPELYNPVVEFVAGKEYCQNNPLSTGYFFLINVSQDAIQSGLVNDAVNTIINMIENNLIHGPNQKIGIATFHSDLHFYNLNPKLSEPRMVVLPDLNDIFPPSLSDFFVPLESSRDLILSLLEKIPSLFQNTKENQNSLTSAIQICAKVIGSAGAKLIVFQHGLPTLTKFALKDRLNLQNPNETQSFHLLNPTKETPFYQNLAIMCTRQQIAIYLFLFSQRYSDASTLGNMAKSSSGKIFYYRNYSSSNIQQKTQFIHDLENTLSIQTGLEGVLRTRFSSGVTVSKFYANCSISSNDLLQLPIVTPEDTFAFEVVINPGLFTDSTIYLQSALLYTTSSSQRRVRIINYCGKMSNNLKEVLESYNFGTLMNILLRRGLFQLKVFSLQTIRDRFTDFCVQMIKTWKLVSTQQIGIQTTFGQTATIELPESLNLLPLYTFGLIKNRLFNTNNREFFDEISSLMIKMNGKSNSQVLSFLYPYFYPLHNLPSDCGIISQNGLTFPQRLSLSKSHLISEGIFLITNGDDAFIWIGNNANKKELISLIGTEKMNETELQHLELIRNDQDDYNKRVWNIIEGLQQFFGSDFLITILQEGNFSDRNEFNQLFVEEKNQIYMNYSDFYNNLLRAIRL</sequence>
<name>A0A9Q0RH52_ANAIG</name>